<keyword evidence="3" id="KW-1185">Reference proteome</keyword>
<evidence type="ECO:0000313" key="2">
    <source>
        <dbReference type="EMBL" id="ANO52946.1"/>
    </source>
</evidence>
<reference evidence="2 3" key="1">
    <citation type="submission" date="2016-06" db="EMBL/GenBank/DDBJ databases">
        <title>Complete genome sequence of a deep-branching marine Gamma Proteobacterium Woeseia oceani type strain XK5.</title>
        <authorList>
            <person name="Mu D."/>
            <person name="Du Z."/>
        </authorList>
    </citation>
    <scope>NUCLEOTIDE SEQUENCE [LARGE SCALE GENOMIC DNA]</scope>
    <source>
        <strain evidence="2 3">XK5</strain>
    </source>
</reference>
<sequence length="143" mass="16061">MLLLTSLPVQAADINTLNWLAGCWQHDNAEAGNVEVWTRPAGGTMLGASRTVRDGQTVAWEYLRIEADERGQLSYIASPSGQTTTRFRMARLATHDVVFENLQHDFPQRIRYRQLASGQLLASIEGESKGQNRLIEFLLSRCE</sequence>
<dbReference type="STRING" id="1548547.BA177_02870"/>
<dbReference type="Pfam" id="PF19780">
    <property type="entry name" value="DUF6265"/>
    <property type="match status" value="1"/>
</dbReference>
<gene>
    <name evidence="2" type="ORF">BA177_02870</name>
</gene>
<dbReference type="InterPro" id="IPR046232">
    <property type="entry name" value="DUF6265"/>
</dbReference>
<feature type="domain" description="DUF6265" evidence="1">
    <location>
        <begin position="18"/>
        <end position="125"/>
    </location>
</feature>
<dbReference type="KEGG" id="woc:BA177_02870"/>
<protein>
    <recommendedName>
        <fullName evidence="1">DUF6265 domain-containing protein</fullName>
    </recommendedName>
</protein>
<dbReference type="EMBL" id="CP016268">
    <property type="protein sequence ID" value="ANO52946.1"/>
    <property type="molecule type" value="Genomic_DNA"/>
</dbReference>
<evidence type="ECO:0000313" key="3">
    <source>
        <dbReference type="Proteomes" id="UP000092695"/>
    </source>
</evidence>
<dbReference type="Proteomes" id="UP000092695">
    <property type="component" value="Chromosome"/>
</dbReference>
<organism evidence="2 3">
    <name type="scientific">Woeseia oceani</name>
    <dbReference type="NCBI Taxonomy" id="1548547"/>
    <lineage>
        <taxon>Bacteria</taxon>
        <taxon>Pseudomonadati</taxon>
        <taxon>Pseudomonadota</taxon>
        <taxon>Gammaproteobacteria</taxon>
        <taxon>Woeseiales</taxon>
        <taxon>Woeseiaceae</taxon>
        <taxon>Woeseia</taxon>
    </lineage>
</organism>
<proteinExistence type="predicted"/>
<name>A0A193LKH9_9GAMM</name>
<accession>A0A193LKH9</accession>
<evidence type="ECO:0000259" key="1">
    <source>
        <dbReference type="Pfam" id="PF19780"/>
    </source>
</evidence>
<dbReference type="AlphaFoldDB" id="A0A193LKH9"/>